<sequence>MTPAAYGPGRRGHGLRHLSASLAVACLALAVTPAGAADRCMVTDPTGTPLNVRSAPGGRTILATLPNGVTLDIGAYADDAKGKRWARIDGAKGHGEAAGGWVLREFVSCF</sequence>
<evidence type="ECO:0000313" key="2">
    <source>
        <dbReference type="EMBL" id="MDQ0472529.1"/>
    </source>
</evidence>
<organism evidence="2 3">
    <name type="scientific">Labrys wisconsinensis</name>
    <dbReference type="NCBI Taxonomy" id="425677"/>
    <lineage>
        <taxon>Bacteria</taxon>
        <taxon>Pseudomonadati</taxon>
        <taxon>Pseudomonadota</taxon>
        <taxon>Alphaproteobacteria</taxon>
        <taxon>Hyphomicrobiales</taxon>
        <taxon>Xanthobacteraceae</taxon>
        <taxon>Labrys</taxon>
    </lineage>
</organism>
<dbReference type="Proteomes" id="UP001242480">
    <property type="component" value="Unassembled WGS sequence"/>
</dbReference>
<dbReference type="Gene3D" id="2.30.30.40">
    <property type="entry name" value="SH3 Domains"/>
    <property type="match status" value="1"/>
</dbReference>
<evidence type="ECO:0000256" key="1">
    <source>
        <dbReference type="SAM" id="SignalP"/>
    </source>
</evidence>
<gene>
    <name evidence="2" type="ORF">QO011_005558</name>
</gene>
<proteinExistence type="predicted"/>
<evidence type="ECO:0000313" key="3">
    <source>
        <dbReference type="Proteomes" id="UP001242480"/>
    </source>
</evidence>
<reference evidence="2 3" key="1">
    <citation type="submission" date="2023-07" db="EMBL/GenBank/DDBJ databases">
        <title>Genomic Encyclopedia of Type Strains, Phase IV (KMG-IV): sequencing the most valuable type-strain genomes for metagenomic binning, comparative biology and taxonomic classification.</title>
        <authorList>
            <person name="Goeker M."/>
        </authorList>
    </citation>
    <scope>NUCLEOTIDE SEQUENCE [LARGE SCALE GENOMIC DNA]</scope>
    <source>
        <strain evidence="2 3">DSM 19619</strain>
    </source>
</reference>
<dbReference type="EMBL" id="JAUSVX010000012">
    <property type="protein sequence ID" value="MDQ0472529.1"/>
    <property type="molecule type" value="Genomic_DNA"/>
</dbReference>
<name>A0ABU0JH28_9HYPH</name>
<protein>
    <submittedName>
        <fullName evidence="2">Uncharacterized protein YraI</fullName>
    </submittedName>
</protein>
<keyword evidence="3" id="KW-1185">Reference proteome</keyword>
<dbReference type="RefSeq" id="WP_307279476.1">
    <property type="nucleotide sequence ID" value="NZ_JAUSVX010000012.1"/>
</dbReference>
<keyword evidence="1" id="KW-0732">Signal</keyword>
<comment type="caution">
    <text evidence="2">The sequence shown here is derived from an EMBL/GenBank/DDBJ whole genome shotgun (WGS) entry which is preliminary data.</text>
</comment>
<feature type="signal peptide" evidence="1">
    <location>
        <begin position="1"/>
        <end position="36"/>
    </location>
</feature>
<accession>A0ABU0JH28</accession>
<feature type="chain" id="PRO_5046470761" evidence="1">
    <location>
        <begin position="37"/>
        <end position="110"/>
    </location>
</feature>